<dbReference type="EMBL" id="BARW01014231">
    <property type="protein sequence ID" value="GAI74018.1"/>
    <property type="molecule type" value="Genomic_DNA"/>
</dbReference>
<accession>X1R0H0</accession>
<proteinExistence type="predicted"/>
<gene>
    <name evidence="2" type="ORF">S12H4_25403</name>
</gene>
<protein>
    <submittedName>
        <fullName evidence="2">Uncharacterized protein</fullName>
    </submittedName>
</protein>
<comment type="caution">
    <text evidence="2">The sequence shown here is derived from an EMBL/GenBank/DDBJ whole genome shotgun (WGS) entry which is preliminary data.</text>
</comment>
<reference evidence="2" key="1">
    <citation type="journal article" date="2014" name="Front. Microbiol.">
        <title>High frequency of phylogenetically diverse reductive dehalogenase-homologous genes in deep subseafloor sedimentary metagenomes.</title>
        <authorList>
            <person name="Kawai M."/>
            <person name="Futagami T."/>
            <person name="Toyoda A."/>
            <person name="Takaki Y."/>
            <person name="Nishi S."/>
            <person name="Hori S."/>
            <person name="Arai W."/>
            <person name="Tsubouchi T."/>
            <person name="Morono Y."/>
            <person name="Uchiyama I."/>
            <person name="Ito T."/>
            <person name="Fujiyama A."/>
            <person name="Inagaki F."/>
            <person name="Takami H."/>
        </authorList>
    </citation>
    <scope>NUCLEOTIDE SEQUENCE</scope>
    <source>
        <strain evidence="2">Expedition CK06-06</strain>
    </source>
</reference>
<evidence type="ECO:0000313" key="2">
    <source>
        <dbReference type="EMBL" id="GAI74018.1"/>
    </source>
</evidence>
<keyword evidence="1" id="KW-0812">Transmembrane</keyword>
<feature type="transmembrane region" description="Helical" evidence="1">
    <location>
        <begin position="7"/>
        <end position="29"/>
    </location>
</feature>
<name>X1R0H0_9ZZZZ</name>
<keyword evidence="1" id="KW-0472">Membrane</keyword>
<organism evidence="2">
    <name type="scientific">marine sediment metagenome</name>
    <dbReference type="NCBI Taxonomy" id="412755"/>
    <lineage>
        <taxon>unclassified sequences</taxon>
        <taxon>metagenomes</taxon>
        <taxon>ecological metagenomes</taxon>
    </lineage>
</organism>
<feature type="non-terminal residue" evidence="2">
    <location>
        <position position="1"/>
    </location>
</feature>
<dbReference type="AlphaFoldDB" id="X1R0H0"/>
<feature type="non-terminal residue" evidence="2">
    <location>
        <position position="65"/>
    </location>
</feature>
<feature type="transmembrane region" description="Helical" evidence="1">
    <location>
        <begin position="41"/>
        <end position="63"/>
    </location>
</feature>
<sequence length="65" mass="7076">LRKIIARIGIIISTIGMIYSGLMFLNVVVADLSYRFWDGGIVASNIAGVLDIMCGSILLYLTINI</sequence>
<keyword evidence="1" id="KW-1133">Transmembrane helix</keyword>
<evidence type="ECO:0000256" key="1">
    <source>
        <dbReference type="SAM" id="Phobius"/>
    </source>
</evidence>